<dbReference type="Proteomes" id="UP000011115">
    <property type="component" value="Unassembled WGS sequence"/>
</dbReference>
<evidence type="ECO:0000313" key="2">
    <source>
        <dbReference type="Proteomes" id="UP000011115"/>
    </source>
</evidence>
<reference evidence="1" key="2">
    <citation type="submission" date="2015-06" db="UniProtKB">
        <authorList>
            <consortium name="EnsemblPlants"/>
        </authorList>
    </citation>
    <scope>IDENTIFICATION</scope>
    <source>
        <strain evidence="1">DM1-3 516 R44</strain>
    </source>
</reference>
<dbReference type="EnsemblPlants" id="PGSC0003DMT400088775">
    <property type="protein sequence ID" value="PGSC0003DMT400088775"/>
    <property type="gene ID" value="PGSC0003DMG400038346"/>
</dbReference>
<organism evidence="1 2">
    <name type="scientific">Solanum tuberosum</name>
    <name type="common">Potato</name>
    <dbReference type="NCBI Taxonomy" id="4113"/>
    <lineage>
        <taxon>Eukaryota</taxon>
        <taxon>Viridiplantae</taxon>
        <taxon>Streptophyta</taxon>
        <taxon>Embryophyta</taxon>
        <taxon>Tracheophyta</taxon>
        <taxon>Spermatophyta</taxon>
        <taxon>Magnoliopsida</taxon>
        <taxon>eudicotyledons</taxon>
        <taxon>Gunneridae</taxon>
        <taxon>Pentapetalae</taxon>
        <taxon>asterids</taxon>
        <taxon>lamiids</taxon>
        <taxon>Solanales</taxon>
        <taxon>Solanaceae</taxon>
        <taxon>Solanoideae</taxon>
        <taxon>Solaneae</taxon>
        <taxon>Solanum</taxon>
    </lineage>
</organism>
<keyword evidence="2" id="KW-1185">Reference proteome</keyword>
<dbReference type="PaxDb" id="4113-PGSC0003DMT400088775"/>
<reference evidence="2" key="1">
    <citation type="journal article" date="2011" name="Nature">
        <title>Genome sequence and analysis of the tuber crop potato.</title>
        <authorList>
            <consortium name="The Potato Genome Sequencing Consortium"/>
        </authorList>
    </citation>
    <scope>NUCLEOTIDE SEQUENCE [LARGE SCALE GENOMIC DNA]</scope>
    <source>
        <strain evidence="2">cv. DM1-3 516 R44</strain>
    </source>
</reference>
<dbReference type="Gramene" id="PGSC0003DMT400088775">
    <property type="protein sequence ID" value="PGSC0003DMT400088775"/>
    <property type="gene ID" value="PGSC0003DMG400038346"/>
</dbReference>
<sequence length="925" mass="104659">MSSVTSEYCGDDIGEYACSNMSYEHGENEFCEGYDGPYEHGNGALVYDGDSYEGYDGPWGNEQHGGENYYSGDDFEMNGTYDSCDDVEGMEEPYGVYHCEDEGSHATHHDYYGDVRYNSFSHRSYESFEQKIDRNGGCEVEFTTSSCATSYPKKEGIDVWVGPFQSRRVDHRRRFPTSQNMLTYSSHPSFNVSCSPYGDEVEGRGGGTLSHEVVELRESFTTLREDFDDFLRMFEKVTSMVQKRQVIHHEDTHKELPLEEKQDTPCKVGTKELHMEVKTPTPCAPKWKLNLKGSSNPSKGILGTCPNSHKIERQKIERSKGVKSDNSRVEKGEVGWSAVRGLSHFSPNSCNFTFSSCLKICAGILGSKPNEAPQNVKNHEVLESFQNEKMCSNVGSQDDDTSSYELQGNNANAYTSLNLEHHCVASSPLSVNNSLSLCEHSESLPCDVLDSTFLCDDNILVVSEQALVDPFDDRIDSSSKVNLCPPSVGINDLNESLDHSNISCFSHVNLEVECLLKDNLLFDDDMTLESVHSEMPYNVGSVATLSGYQLFENPLWCDDTLSKDGNLFCEDDSTFIGEGSVKMKGDGYVLNVTSSLCVPILHMNCNSLVYKVGAKLGNHLIEVHLCDTFLYYLFAYDDVSTFEWSTMIFEAKGANRVNKGVLDPCSWISFPFDPGNELNCGTCLVMLGQDDKHNLEEFVGTFPYDGKFFLRVYNLLEGPMLCMGKGSFLTPFLYYLFAYDLVDCASHEDKSYLSREGEVYLKFVMLSLCVPSCDVMSARILKPSFNLAYRNTLDDPYVHDTFLCYLFAYDESHICLKWALHFGRYIEVYTCLYDPIMWTYYHFDPGERLGVFELVVMLYFGWYYPFDVRNNQFPCSPSAGLIVLIIEDTWLFLEIESPWCNAFCANHCTNPHAMRIYLLFVLFKV</sequence>
<name>M1DGP7_SOLTU</name>
<protein>
    <submittedName>
        <fullName evidence="1">Histidine-rich glycoprotein</fullName>
    </submittedName>
</protein>
<dbReference type="STRING" id="4113.M1DGP7"/>
<dbReference type="InParanoid" id="M1DGP7"/>
<dbReference type="AlphaFoldDB" id="M1DGP7"/>
<accession>M1DGP7</accession>
<proteinExistence type="predicted"/>
<evidence type="ECO:0000313" key="1">
    <source>
        <dbReference type="EnsemblPlants" id="PGSC0003DMT400088775"/>
    </source>
</evidence>
<dbReference type="HOGENOM" id="CLU_315781_0_0_1"/>